<protein>
    <submittedName>
        <fullName evidence="1">Uncharacterized protein</fullName>
    </submittedName>
</protein>
<evidence type="ECO:0000313" key="2">
    <source>
        <dbReference type="Proteomes" id="UP000827872"/>
    </source>
</evidence>
<dbReference type="Proteomes" id="UP000827872">
    <property type="component" value="Linkage Group LG01"/>
</dbReference>
<keyword evidence="2" id="KW-1185">Reference proteome</keyword>
<sequence>MDPSRVMRVEKAGMAESMQEDLESLARGGFRCRLCHVTVANKPSLDDHLRGKKHQRLESLRSVRQAQELRSVFVSGFSKGTPASELSDYFQAYGEVINVVMDKDKGVYAIVELQDKEVLEKVLAQPHHSLGGQKLRVKPREKKDFKYTQPRKQGSAKREQLSPKKLAQELCQADDVDAQMSLLVQQFEFSEGERRLRDLLVTLFQEVFLEFFPGSAILPFGSSVNGFDVSGCDLDLFLDLEKTKKFQASTKSPAEPLAEDVASPEPDSHSEDSILSDIDLASATTPEVLELVATVLQKCVPGVHHVQVVPNARRPVVKFCHKESGLRGDISIDNKLALRNTRFLQLCTETDERVRPLVYAVRHWAKQQALAGNPFGGGPLLNNYALTLLVLFFLQTRNPPVLPTVARLKELTENEEQTVVDGWDCSFPKDLTRLEPSSNTENLCTLLAEFFHVFGDYNFASCMISLREGQPLPLPGVLESTVGSKLKLGPFNLQDPFELSHNVAANVNEKTALRFQRCCQAAAKYCRSLQYQRKSSKGKIWGLVRLFQPGTAEAETPAATGLVISLPLTLASLPAQTRKQLSQAGNMHQCWFQKVCSSIAFVLKDVLRCDCLEAQEGSEREGEAVTECKQREQQTEADAEQPSSAGHKRSLDEEEADLSSPAPKRLRTDTLSPEGESMTWNCAMWRRVWLGRRRVRRQLRGPQPNSQCAAGSLELEAKVSEAISQQEGEARPTDPLLQFTVHARTGADSSGEQGMRISLCFEPAPEQAAAFQEFFHFLQGFLPRAVEQHVVSAT</sequence>
<evidence type="ECO:0000313" key="1">
    <source>
        <dbReference type="EMBL" id="KAH8015750.1"/>
    </source>
</evidence>
<reference evidence="1" key="1">
    <citation type="submission" date="2021-08" db="EMBL/GenBank/DDBJ databases">
        <title>The first chromosome-level gecko genome reveals the dynamic sex chromosomes of Neotropical dwarf geckos (Sphaerodactylidae: Sphaerodactylus).</title>
        <authorList>
            <person name="Pinto B.J."/>
            <person name="Keating S.E."/>
            <person name="Gamble T."/>
        </authorList>
    </citation>
    <scope>NUCLEOTIDE SEQUENCE</scope>
    <source>
        <strain evidence="1">TG3544</strain>
    </source>
</reference>
<organism evidence="1 2">
    <name type="scientific">Sphaerodactylus townsendi</name>
    <dbReference type="NCBI Taxonomy" id="933632"/>
    <lineage>
        <taxon>Eukaryota</taxon>
        <taxon>Metazoa</taxon>
        <taxon>Chordata</taxon>
        <taxon>Craniata</taxon>
        <taxon>Vertebrata</taxon>
        <taxon>Euteleostomi</taxon>
        <taxon>Lepidosauria</taxon>
        <taxon>Squamata</taxon>
        <taxon>Bifurcata</taxon>
        <taxon>Gekkota</taxon>
        <taxon>Sphaerodactylidae</taxon>
        <taxon>Sphaerodactylus</taxon>
    </lineage>
</organism>
<gene>
    <name evidence="1" type="ORF">K3G42_008128</name>
</gene>
<proteinExistence type="predicted"/>
<dbReference type="EMBL" id="CM037614">
    <property type="protein sequence ID" value="KAH8015750.1"/>
    <property type="molecule type" value="Genomic_DNA"/>
</dbReference>
<comment type="caution">
    <text evidence="1">The sequence shown here is derived from an EMBL/GenBank/DDBJ whole genome shotgun (WGS) entry which is preliminary data.</text>
</comment>
<name>A0ACB8G9F4_9SAUR</name>
<accession>A0ACB8G9F4</accession>